<feature type="domain" description="ATP-sulfurylase PUA-like" evidence="10">
    <location>
        <begin position="5"/>
        <end position="155"/>
    </location>
</feature>
<dbReference type="PANTHER" id="PTHR43509">
    <property type="match status" value="1"/>
</dbReference>
<dbReference type="Gene3D" id="3.40.50.620">
    <property type="entry name" value="HUPs"/>
    <property type="match status" value="1"/>
</dbReference>
<dbReference type="RefSeq" id="WP_053400260.1">
    <property type="nucleotide sequence ID" value="NZ_JAUKEN010000003.1"/>
</dbReference>
<reference evidence="12" key="1">
    <citation type="submission" date="2015-08" db="EMBL/GenBank/DDBJ databases">
        <title>Fjat-14210 dsm16467.</title>
        <authorList>
            <person name="Liu B."/>
            <person name="Wang J."/>
            <person name="Zhu Y."/>
            <person name="Liu G."/>
            <person name="Chen Q."/>
            <person name="Chen Z."/>
            <person name="Lan J."/>
            <person name="Che J."/>
            <person name="Ge C."/>
            <person name="Shi H."/>
            <person name="Pan Z."/>
            <person name="Liu X."/>
        </authorList>
    </citation>
    <scope>NUCLEOTIDE SEQUENCE [LARGE SCALE GENOMIC DNA]</scope>
    <source>
        <strain evidence="12">DSM 16467</strain>
    </source>
</reference>
<dbReference type="HAMAP" id="MF_00066">
    <property type="entry name" value="Sulf_adenylyltr"/>
    <property type="match status" value="1"/>
</dbReference>
<organism evidence="11 12">
    <name type="scientific">Priestia koreensis</name>
    <dbReference type="NCBI Taxonomy" id="284581"/>
    <lineage>
        <taxon>Bacteria</taxon>
        <taxon>Bacillati</taxon>
        <taxon>Bacillota</taxon>
        <taxon>Bacilli</taxon>
        <taxon>Bacillales</taxon>
        <taxon>Bacillaceae</taxon>
        <taxon>Priestia</taxon>
    </lineage>
</organism>
<keyword evidence="3 8" id="KW-0548">Nucleotidyltransferase</keyword>
<keyword evidence="2 8" id="KW-0808">Transferase</keyword>
<sequence length="381" mass="43140">MTTIAAHGGTLINLFDPTYSYNSFEKEIELDNIGLSDLELIGIGGYSPLTGFLGKADYESVVENMRLTDGTVWSIPITLPVTKDQANSFSVGDHIKLSKDGVVYGVLELTEIYEPNKEKEAQNVYQTTDREHPGVKKLFERQDVYVAGPIKLIKRTEKQRFQTYYLDPVETRQKFEDLGWKTVVGFQTRNPVHRAHEYIQKTALEIVDGLFLNPLVGETKSDDIPADIRMESYEVLLENYYPKDRVALAVFPAAMRYAGPREAIFHALVRKNFGCTHFIVGRDHAGVGNYYGTYDAQKIFSHFTAEELGITPLFFEHSFYCTKCEGMASTKTCPHEKEDHVILSGTKVREMLRNGEIPPSTFSRKEVIEVLINGLRQQVTS</sequence>
<evidence type="ECO:0000313" key="11">
    <source>
        <dbReference type="EMBL" id="KOO48539.1"/>
    </source>
</evidence>
<dbReference type="GO" id="GO:0070814">
    <property type="term" value="P:hydrogen sulfide biosynthetic process"/>
    <property type="evidence" value="ECO:0007669"/>
    <property type="project" value="UniProtKB-UniRule"/>
</dbReference>
<dbReference type="EC" id="2.7.7.4" evidence="8"/>
<dbReference type="InterPro" id="IPR002650">
    <property type="entry name" value="Sulphate_adenylyltransferase"/>
</dbReference>
<dbReference type="Pfam" id="PF01747">
    <property type="entry name" value="ATP-sulfurylase"/>
    <property type="match status" value="1"/>
</dbReference>
<evidence type="ECO:0000259" key="9">
    <source>
        <dbReference type="Pfam" id="PF01747"/>
    </source>
</evidence>
<evidence type="ECO:0000256" key="5">
    <source>
        <dbReference type="ARBA" id="ARBA00022840"/>
    </source>
</evidence>
<comment type="pathway">
    <text evidence="1 8">Sulfur metabolism; hydrogen sulfide biosynthesis; sulfite from sulfate: step 1/3.</text>
</comment>
<dbReference type="CDD" id="cd00517">
    <property type="entry name" value="ATPS"/>
    <property type="match status" value="1"/>
</dbReference>
<dbReference type="InterPro" id="IPR025980">
    <property type="entry name" value="ATP-Sase_PUA-like_dom"/>
</dbReference>
<proteinExistence type="inferred from homology"/>
<dbReference type="InterPro" id="IPR020792">
    <property type="entry name" value="SO4_adenylyltransferase_pro"/>
</dbReference>
<gene>
    <name evidence="8 11" type="primary">sat</name>
    <name evidence="11" type="ORF">AMD01_04745</name>
</gene>
<feature type="domain" description="Sulphate adenylyltransferase catalytic" evidence="9">
    <location>
        <begin position="163"/>
        <end position="372"/>
    </location>
</feature>
<accession>A0A0M0LBV9</accession>
<protein>
    <recommendedName>
        <fullName evidence="8">Sulfate adenylyltransferase</fullName>
        <ecNumber evidence="8">2.7.7.4</ecNumber>
    </recommendedName>
    <alternativeName>
        <fullName evidence="8">ATP-sulfurylase</fullName>
    </alternativeName>
    <alternativeName>
        <fullName evidence="8">Sulfate adenylate transferase</fullName>
        <shortName evidence="8">SAT</shortName>
    </alternativeName>
</protein>
<dbReference type="SUPFAM" id="SSF52374">
    <property type="entry name" value="Nucleotidylyl transferase"/>
    <property type="match status" value="1"/>
</dbReference>
<dbReference type="InterPro" id="IPR015947">
    <property type="entry name" value="PUA-like_sf"/>
</dbReference>
<dbReference type="UniPathway" id="UPA00140">
    <property type="reaction ID" value="UER00204"/>
</dbReference>
<dbReference type="Proteomes" id="UP000037558">
    <property type="component" value="Unassembled WGS sequence"/>
</dbReference>
<dbReference type="SUPFAM" id="SSF88697">
    <property type="entry name" value="PUA domain-like"/>
    <property type="match status" value="1"/>
</dbReference>
<comment type="similarity">
    <text evidence="6 8">Belongs to the sulfate adenylyltransferase family.</text>
</comment>
<evidence type="ECO:0000256" key="7">
    <source>
        <dbReference type="ARBA" id="ARBA00049370"/>
    </source>
</evidence>
<evidence type="ECO:0000259" key="10">
    <source>
        <dbReference type="Pfam" id="PF14306"/>
    </source>
</evidence>
<keyword evidence="4 8" id="KW-0547">Nucleotide-binding</keyword>
<dbReference type="GO" id="GO:0000103">
    <property type="term" value="P:sulfate assimilation"/>
    <property type="evidence" value="ECO:0007669"/>
    <property type="project" value="UniProtKB-UniRule"/>
</dbReference>
<dbReference type="GO" id="GO:0005524">
    <property type="term" value="F:ATP binding"/>
    <property type="evidence" value="ECO:0007669"/>
    <property type="project" value="UniProtKB-KW"/>
</dbReference>
<dbReference type="STRING" id="284581.AMD01_04745"/>
<evidence type="ECO:0000256" key="4">
    <source>
        <dbReference type="ARBA" id="ARBA00022741"/>
    </source>
</evidence>
<evidence type="ECO:0000256" key="2">
    <source>
        <dbReference type="ARBA" id="ARBA00022679"/>
    </source>
</evidence>
<dbReference type="Pfam" id="PF14306">
    <property type="entry name" value="PUA_2"/>
    <property type="match status" value="1"/>
</dbReference>
<dbReference type="NCBIfam" id="TIGR00339">
    <property type="entry name" value="sopT"/>
    <property type="match status" value="1"/>
</dbReference>
<comment type="caution">
    <text evidence="11">The sequence shown here is derived from an EMBL/GenBank/DDBJ whole genome shotgun (WGS) entry which is preliminary data.</text>
</comment>
<comment type="catalytic activity">
    <reaction evidence="7 8">
        <text>sulfate + ATP + H(+) = adenosine 5'-phosphosulfate + diphosphate</text>
        <dbReference type="Rhea" id="RHEA:18133"/>
        <dbReference type="ChEBI" id="CHEBI:15378"/>
        <dbReference type="ChEBI" id="CHEBI:16189"/>
        <dbReference type="ChEBI" id="CHEBI:30616"/>
        <dbReference type="ChEBI" id="CHEBI:33019"/>
        <dbReference type="ChEBI" id="CHEBI:58243"/>
        <dbReference type="EC" id="2.7.7.4"/>
    </reaction>
</comment>
<evidence type="ECO:0000256" key="1">
    <source>
        <dbReference type="ARBA" id="ARBA00005048"/>
    </source>
</evidence>
<evidence type="ECO:0000256" key="3">
    <source>
        <dbReference type="ARBA" id="ARBA00022695"/>
    </source>
</evidence>
<dbReference type="InterPro" id="IPR014729">
    <property type="entry name" value="Rossmann-like_a/b/a_fold"/>
</dbReference>
<dbReference type="AlphaFoldDB" id="A0A0M0LBV9"/>
<dbReference type="EMBL" id="LILC01000005">
    <property type="protein sequence ID" value="KOO48539.1"/>
    <property type="molecule type" value="Genomic_DNA"/>
</dbReference>
<evidence type="ECO:0000256" key="6">
    <source>
        <dbReference type="ARBA" id="ARBA00037980"/>
    </source>
</evidence>
<keyword evidence="5 8" id="KW-0067">ATP-binding</keyword>
<dbReference type="NCBIfam" id="NF003166">
    <property type="entry name" value="PRK04149.1"/>
    <property type="match status" value="1"/>
</dbReference>
<dbReference type="Gene3D" id="3.10.400.10">
    <property type="entry name" value="Sulfate adenylyltransferase"/>
    <property type="match status" value="1"/>
</dbReference>
<dbReference type="PATRIC" id="fig|284581.3.peg.205"/>
<name>A0A0M0LBV9_9BACI</name>
<dbReference type="OrthoDB" id="9804504at2"/>
<dbReference type="PANTHER" id="PTHR43509:SF1">
    <property type="entry name" value="SULFATE ADENYLYLTRANSFERASE"/>
    <property type="match status" value="1"/>
</dbReference>
<dbReference type="InterPro" id="IPR024951">
    <property type="entry name" value="Sulfurylase_cat_dom"/>
</dbReference>
<evidence type="ECO:0000313" key="12">
    <source>
        <dbReference type="Proteomes" id="UP000037558"/>
    </source>
</evidence>
<evidence type="ECO:0000256" key="8">
    <source>
        <dbReference type="HAMAP-Rule" id="MF_00066"/>
    </source>
</evidence>
<dbReference type="GO" id="GO:0004781">
    <property type="term" value="F:sulfate adenylyltransferase (ATP) activity"/>
    <property type="evidence" value="ECO:0007669"/>
    <property type="project" value="UniProtKB-UniRule"/>
</dbReference>
<keyword evidence="12" id="KW-1185">Reference proteome</keyword>